<evidence type="ECO:0000313" key="1">
    <source>
        <dbReference type="EMBL" id="JAD34801.1"/>
    </source>
</evidence>
<dbReference type="AlphaFoldDB" id="A0A0A8Z7L3"/>
<reference evidence="1" key="2">
    <citation type="journal article" date="2015" name="Data Brief">
        <title>Shoot transcriptome of the giant reed, Arundo donax.</title>
        <authorList>
            <person name="Barrero R.A."/>
            <person name="Guerrero F.D."/>
            <person name="Moolhuijzen P."/>
            <person name="Goolsby J.A."/>
            <person name="Tidwell J."/>
            <person name="Bellgard S.E."/>
            <person name="Bellgard M.I."/>
        </authorList>
    </citation>
    <scope>NUCLEOTIDE SEQUENCE</scope>
    <source>
        <tissue evidence="1">Shoot tissue taken approximately 20 cm above the soil surface</tissue>
    </source>
</reference>
<sequence length="23" mass="2839">MLSLLVCFGLLQRWFGYSLHWRL</sequence>
<dbReference type="EMBL" id="GBRH01263094">
    <property type="protein sequence ID" value="JAD34801.1"/>
    <property type="molecule type" value="Transcribed_RNA"/>
</dbReference>
<reference evidence="1" key="1">
    <citation type="submission" date="2014-09" db="EMBL/GenBank/DDBJ databases">
        <authorList>
            <person name="Magalhaes I.L.F."/>
            <person name="Oliveira U."/>
            <person name="Santos F.R."/>
            <person name="Vidigal T.H.D.A."/>
            <person name="Brescovit A.D."/>
            <person name="Santos A.J."/>
        </authorList>
    </citation>
    <scope>NUCLEOTIDE SEQUENCE</scope>
    <source>
        <tissue evidence="1">Shoot tissue taken approximately 20 cm above the soil surface</tissue>
    </source>
</reference>
<proteinExistence type="predicted"/>
<name>A0A0A8Z7L3_ARUDO</name>
<accession>A0A0A8Z7L3</accession>
<organism evidence="1">
    <name type="scientific">Arundo donax</name>
    <name type="common">Giant reed</name>
    <name type="synonym">Donax arundinaceus</name>
    <dbReference type="NCBI Taxonomy" id="35708"/>
    <lineage>
        <taxon>Eukaryota</taxon>
        <taxon>Viridiplantae</taxon>
        <taxon>Streptophyta</taxon>
        <taxon>Embryophyta</taxon>
        <taxon>Tracheophyta</taxon>
        <taxon>Spermatophyta</taxon>
        <taxon>Magnoliopsida</taxon>
        <taxon>Liliopsida</taxon>
        <taxon>Poales</taxon>
        <taxon>Poaceae</taxon>
        <taxon>PACMAD clade</taxon>
        <taxon>Arundinoideae</taxon>
        <taxon>Arundineae</taxon>
        <taxon>Arundo</taxon>
    </lineage>
</organism>
<protein>
    <submittedName>
        <fullName evidence="1">Uncharacterized protein</fullName>
    </submittedName>
</protein>